<proteinExistence type="predicted"/>
<keyword evidence="1" id="KW-0472">Membrane</keyword>
<comment type="caution">
    <text evidence="2">The sequence shown here is derived from an EMBL/GenBank/DDBJ whole genome shotgun (WGS) entry which is preliminary data.</text>
</comment>
<keyword evidence="1" id="KW-0812">Transmembrane</keyword>
<evidence type="ECO:0000313" key="2">
    <source>
        <dbReference type="EMBL" id="MBE9042587.1"/>
    </source>
</evidence>
<name>A0A928W139_9CYAN</name>
<feature type="transmembrane region" description="Helical" evidence="1">
    <location>
        <begin position="15"/>
        <end position="32"/>
    </location>
</feature>
<dbReference type="Proteomes" id="UP000621799">
    <property type="component" value="Unassembled WGS sequence"/>
</dbReference>
<dbReference type="EMBL" id="JADEXN010000389">
    <property type="protein sequence ID" value="MBE9042587.1"/>
    <property type="molecule type" value="Genomic_DNA"/>
</dbReference>
<keyword evidence="3" id="KW-1185">Reference proteome</keyword>
<evidence type="ECO:0000313" key="3">
    <source>
        <dbReference type="Proteomes" id="UP000621799"/>
    </source>
</evidence>
<reference evidence="2" key="1">
    <citation type="submission" date="2020-10" db="EMBL/GenBank/DDBJ databases">
        <authorList>
            <person name="Castelo-Branco R."/>
            <person name="Eusebio N."/>
            <person name="Adriana R."/>
            <person name="Vieira A."/>
            <person name="Brugerolle De Fraissinette N."/>
            <person name="Rezende De Castro R."/>
            <person name="Schneider M.P."/>
            <person name="Vasconcelos V."/>
            <person name="Leao P.N."/>
        </authorList>
    </citation>
    <scope>NUCLEOTIDE SEQUENCE</scope>
    <source>
        <strain evidence="2">LEGE 11467</strain>
    </source>
</reference>
<evidence type="ECO:0000256" key="1">
    <source>
        <dbReference type="SAM" id="Phobius"/>
    </source>
</evidence>
<protein>
    <submittedName>
        <fullName evidence="2">Uncharacterized protein</fullName>
    </submittedName>
</protein>
<gene>
    <name evidence="2" type="ORF">IQ235_17605</name>
</gene>
<keyword evidence="1" id="KW-1133">Transmembrane helix</keyword>
<sequence length="135" mass="16062">MTFARFLVVRRDAQFIPILFWGMYVSLLLFVTSDRWIWELNEDYPVQPVAEMIRSHTPTGQIVYTSHPYNRPSLNFYSDRQVVVANSIELQQYWQHWDVPVYFLVQPSPELKFEDGRILGETSGWQLITRHGRKV</sequence>
<dbReference type="AlphaFoldDB" id="A0A928W139"/>
<accession>A0A928W139</accession>
<organism evidence="2 3">
    <name type="scientific">Zarconia navalis LEGE 11467</name>
    <dbReference type="NCBI Taxonomy" id="1828826"/>
    <lineage>
        <taxon>Bacteria</taxon>
        <taxon>Bacillati</taxon>
        <taxon>Cyanobacteriota</taxon>
        <taxon>Cyanophyceae</taxon>
        <taxon>Oscillatoriophycideae</taxon>
        <taxon>Oscillatoriales</taxon>
        <taxon>Oscillatoriales incertae sedis</taxon>
        <taxon>Zarconia</taxon>
        <taxon>Zarconia navalis</taxon>
    </lineage>
</organism>